<evidence type="ECO:0000313" key="1">
    <source>
        <dbReference type="EMBL" id="CAG8798094.1"/>
    </source>
</evidence>
<sequence>PNTRNISILASDRYEFAYAKQLTLSFPVPENLPTNWILCHEVLADVFKIREVLIDVLPKDKNLASIIESQEILTTMSPDNKPEERFNLSSIGQELRNHEDG</sequence>
<proteinExistence type="predicted"/>
<protein>
    <submittedName>
        <fullName evidence="1">8652_t:CDS:1</fullName>
    </submittedName>
</protein>
<name>A0ACA9RLL5_9GLOM</name>
<keyword evidence="2" id="KW-1185">Reference proteome</keyword>
<gene>
    <name evidence="1" type="ORF">SPELUC_LOCUS17810</name>
</gene>
<organism evidence="1 2">
    <name type="scientific">Cetraspora pellucida</name>
    <dbReference type="NCBI Taxonomy" id="1433469"/>
    <lineage>
        <taxon>Eukaryota</taxon>
        <taxon>Fungi</taxon>
        <taxon>Fungi incertae sedis</taxon>
        <taxon>Mucoromycota</taxon>
        <taxon>Glomeromycotina</taxon>
        <taxon>Glomeromycetes</taxon>
        <taxon>Diversisporales</taxon>
        <taxon>Gigasporaceae</taxon>
        <taxon>Cetraspora</taxon>
    </lineage>
</organism>
<dbReference type="Proteomes" id="UP000789366">
    <property type="component" value="Unassembled WGS sequence"/>
</dbReference>
<feature type="non-terminal residue" evidence="1">
    <location>
        <position position="101"/>
    </location>
</feature>
<reference evidence="1" key="1">
    <citation type="submission" date="2021-06" db="EMBL/GenBank/DDBJ databases">
        <authorList>
            <person name="Kallberg Y."/>
            <person name="Tangrot J."/>
            <person name="Rosling A."/>
        </authorList>
    </citation>
    <scope>NUCLEOTIDE SEQUENCE</scope>
    <source>
        <strain evidence="1">28 12/20/2015</strain>
    </source>
</reference>
<comment type="caution">
    <text evidence="1">The sequence shown here is derived from an EMBL/GenBank/DDBJ whole genome shotgun (WGS) entry which is preliminary data.</text>
</comment>
<dbReference type="EMBL" id="CAJVPW010076606">
    <property type="protein sequence ID" value="CAG8798094.1"/>
    <property type="molecule type" value="Genomic_DNA"/>
</dbReference>
<evidence type="ECO:0000313" key="2">
    <source>
        <dbReference type="Proteomes" id="UP000789366"/>
    </source>
</evidence>
<accession>A0ACA9RLL5</accession>
<feature type="non-terminal residue" evidence="1">
    <location>
        <position position="1"/>
    </location>
</feature>